<feature type="region of interest" description="Disordered" evidence="1">
    <location>
        <begin position="827"/>
        <end position="862"/>
    </location>
</feature>
<gene>
    <name evidence="3" type="ORF">Ctob_002284</name>
</gene>
<dbReference type="EMBL" id="JWZX01002081">
    <property type="protein sequence ID" value="KOO31128.1"/>
    <property type="molecule type" value="Genomic_DNA"/>
</dbReference>
<dbReference type="InterPro" id="IPR018200">
    <property type="entry name" value="USP_CS"/>
</dbReference>
<feature type="compositionally biased region" description="Acidic residues" evidence="1">
    <location>
        <begin position="847"/>
        <end position="858"/>
    </location>
</feature>
<organism evidence="3 4">
    <name type="scientific">Chrysochromulina tobinii</name>
    <dbReference type="NCBI Taxonomy" id="1460289"/>
    <lineage>
        <taxon>Eukaryota</taxon>
        <taxon>Haptista</taxon>
        <taxon>Haptophyta</taxon>
        <taxon>Prymnesiophyceae</taxon>
        <taxon>Prymnesiales</taxon>
        <taxon>Chrysochromulinaceae</taxon>
        <taxon>Chrysochromulina</taxon>
    </lineage>
</organism>
<dbReference type="Gene3D" id="3.90.70.10">
    <property type="entry name" value="Cysteine proteinases"/>
    <property type="match status" value="2"/>
</dbReference>
<feature type="region of interest" description="Disordered" evidence="1">
    <location>
        <begin position="581"/>
        <end position="682"/>
    </location>
</feature>
<dbReference type="GO" id="GO:0016579">
    <property type="term" value="P:protein deubiquitination"/>
    <property type="evidence" value="ECO:0007669"/>
    <property type="project" value="InterPro"/>
</dbReference>
<dbReference type="InterPro" id="IPR028889">
    <property type="entry name" value="USP"/>
</dbReference>
<dbReference type="InterPro" id="IPR001394">
    <property type="entry name" value="Peptidase_C19_UCH"/>
</dbReference>
<proteinExistence type="predicted"/>
<protein>
    <recommendedName>
        <fullName evidence="2">USP domain-containing protein</fullName>
    </recommendedName>
</protein>
<dbReference type="OrthoDB" id="429671at2759"/>
<dbReference type="AlphaFoldDB" id="A0A0M0JYC6"/>
<dbReference type="GO" id="GO:0004843">
    <property type="term" value="F:cysteine-type deubiquitinase activity"/>
    <property type="evidence" value="ECO:0007669"/>
    <property type="project" value="InterPro"/>
</dbReference>
<dbReference type="InterPro" id="IPR050185">
    <property type="entry name" value="Ub_carboxyl-term_hydrolase"/>
</dbReference>
<dbReference type="SUPFAM" id="SSF54001">
    <property type="entry name" value="Cysteine proteinases"/>
    <property type="match status" value="2"/>
</dbReference>
<feature type="region of interest" description="Disordered" evidence="1">
    <location>
        <begin position="67"/>
        <end position="113"/>
    </location>
</feature>
<evidence type="ECO:0000256" key="1">
    <source>
        <dbReference type="SAM" id="MobiDB-lite"/>
    </source>
</evidence>
<dbReference type="Proteomes" id="UP000037460">
    <property type="component" value="Unassembled WGS sequence"/>
</dbReference>
<dbReference type="PANTHER" id="PTHR21646">
    <property type="entry name" value="UBIQUITIN CARBOXYL-TERMINAL HYDROLASE"/>
    <property type="match status" value="1"/>
</dbReference>
<evidence type="ECO:0000313" key="4">
    <source>
        <dbReference type="Proteomes" id="UP000037460"/>
    </source>
</evidence>
<comment type="caution">
    <text evidence="3">The sequence shown here is derived from an EMBL/GenBank/DDBJ whole genome shotgun (WGS) entry which is preliminary data.</text>
</comment>
<sequence length="959" mass="97394">MGARDKQQRGGVGVDGESGNTCYLNATLQCLAVAKQLPERLAELCQLRQNLEEAVLAPAARASAGAASSLQEGGGDAAADGALPAAGAEAGPSSAAVTPQPPSSSTPRLPGPSLAAAALPLLAPRESTTSDRSIVRARHFKQVLGDRFPIFKGGAQHDAHEFLCAAFDALEEEAKACRQASRTPSPPGAPAVESGANALTEAAEATGRFRQAKLAAGLSRWAVRARVRLIEQQGAMAAGTEAGTEAGMVRGTALDLHAAVVREDSTTTADCLDDAEVAAAAEAAATDAKLTGRSPPLLNAPLTGVECSAQRGPFVPPLERNSSCTPGTASVSSACPVEMSFGFRVRTTLRCTACGFASASVERFNHLSLNLPERTAPATTDVVNLLDDAPLSDVPAKTLDECLPSLDTCSPSSVSGHGKRSIRRLYEQGADAGCGGDPEPLGLLHSHATHFDEKASPSMMMLLNDVAVRASGQADRVDGRALGPGAGSGAACKRVRLPGNRFELPAADTGDSANEDDAENAAPAAPRPFGLLGGAADTLANQGLGVFNDEGSTFAVIGGGGGGHGGDMDAEDRLDDARAHQRLRRDVPTTAPKVDVPPLRGRGDVLPAHGSSSDLFQRSLSSMRNPLTHSGPANCAPSSGSRRDGHGGGALAVDTPADSGADAQDGAADAQDGAADAQDGAADEEQRAILLAAGVTEAELDAQMALFSSSSAPTWNTQSEEDRQVALALVASLEGSAGDGGAGGGAHDNGWDQAVTMATSGGHKQEHAGTEGAAGSTFFSLDPAAAEGPLAPVEELLGIVVGGSYDAPASPLADERLSLAPHLEATHGEQEVEGTEMPDGPGAVDTESGDGDGDEDAGGADSTGGAMFRLRALVSHHGEHCWGGHYTCTARVGEGDQWACYDDSHVSLSCDNPTSTAAVLRGAYLLLYERIDVGAPAADATMAYGADDAPGIGADDLYN</sequence>
<feature type="compositionally biased region" description="Low complexity" evidence="1">
    <location>
        <begin position="611"/>
        <end position="622"/>
    </location>
</feature>
<evidence type="ECO:0000313" key="3">
    <source>
        <dbReference type="EMBL" id="KOO31128.1"/>
    </source>
</evidence>
<accession>A0A0M0JYC6</accession>
<dbReference type="PROSITE" id="PS50235">
    <property type="entry name" value="USP_3"/>
    <property type="match status" value="1"/>
</dbReference>
<evidence type="ECO:0000259" key="2">
    <source>
        <dbReference type="PROSITE" id="PS50235"/>
    </source>
</evidence>
<reference evidence="4" key="1">
    <citation type="journal article" date="2015" name="PLoS Genet.">
        <title>Genome Sequence and Transcriptome Analyses of Chrysochromulina tobin: Metabolic Tools for Enhanced Algal Fitness in the Prominent Order Prymnesiales (Haptophyceae).</title>
        <authorList>
            <person name="Hovde B.T."/>
            <person name="Deodato C.R."/>
            <person name="Hunsperger H.M."/>
            <person name="Ryken S.A."/>
            <person name="Yost W."/>
            <person name="Jha R.K."/>
            <person name="Patterson J."/>
            <person name="Monnat R.J. Jr."/>
            <person name="Barlow S.B."/>
            <person name="Starkenburg S.R."/>
            <person name="Cattolico R.A."/>
        </authorList>
    </citation>
    <scope>NUCLEOTIDE SEQUENCE</scope>
    <source>
        <strain evidence="4">CCMP291</strain>
    </source>
</reference>
<dbReference type="InterPro" id="IPR038765">
    <property type="entry name" value="Papain-like_cys_pep_sf"/>
</dbReference>
<feature type="region of interest" description="Disordered" evidence="1">
    <location>
        <begin position="502"/>
        <end position="526"/>
    </location>
</feature>
<dbReference type="Pfam" id="PF00443">
    <property type="entry name" value="UCH"/>
    <property type="match status" value="2"/>
</dbReference>
<feature type="compositionally biased region" description="Low complexity" evidence="1">
    <location>
        <begin position="77"/>
        <end position="96"/>
    </location>
</feature>
<keyword evidence="4" id="KW-1185">Reference proteome</keyword>
<feature type="domain" description="USP" evidence="2">
    <location>
        <begin position="12"/>
        <end position="931"/>
    </location>
</feature>
<dbReference type="PROSITE" id="PS00973">
    <property type="entry name" value="USP_2"/>
    <property type="match status" value="1"/>
</dbReference>
<feature type="compositionally biased region" description="Low complexity" evidence="1">
    <location>
        <begin position="657"/>
        <end position="680"/>
    </location>
</feature>
<dbReference type="CDD" id="cd02257">
    <property type="entry name" value="Peptidase_C19"/>
    <property type="match status" value="1"/>
</dbReference>
<name>A0A0M0JYC6_9EUKA</name>